<dbReference type="AlphaFoldDB" id="A0A3B0ZQU9"/>
<dbReference type="Gene3D" id="2.60.40.420">
    <property type="entry name" value="Cupredoxins - blue copper proteins"/>
    <property type="match status" value="1"/>
</dbReference>
<dbReference type="PANTHER" id="PTHR36507:SF1">
    <property type="entry name" value="BLL1555 PROTEIN"/>
    <property type="match status" value="1"/>
</dbReference>
<dbReference type="SUPFAM" id="SSF49503">
    <property type="entry name" value="Cupredoxins"/>
    <property type="match status" value="1"/>
</dbReference>
<dbReference type="PANTHER" id="PTHR36507">
    <property type="entry name" value="BLL1555 PROTEIN"/>
    <property type="match status" value="1"/>
</dbReference>
<protein>
    <recommendedName>
        <fullName evidence="2">Methylamine utilization protein</fullName>
    </recommendedName>
</protein>
<dbReference type="EMBL" id="UOFP01000293">
    <property type="protein sequence ID" value="VAW89812.1"/>
    <property type="molecule type" value="Genomic_DNA"/>
</dbReference>
<accession>A0A3B0ZQU9</accession>
<name>A0A3B0ZQU9_9ZZZZ</name>
<evidence type="ECO:0000313" key="1">
    <source>
        <dbReference type="EMBL" id="VAW89812.1"/>
    </source>
</evidence>
<sequence length="108" mass="11880">MKKLILLLSLLLISTSVMAVEHVVLQKGKAFVENGAVVESLTLAVGDSIRFINEDPYFHNIFSLSDLSTFDLGSFPQGDSRAVTFDEAGSIEVECAIHPEMYMEVTIQ</sequence>
<dbReference type="InterPro" id="IPR052721">
    <property type="entry name" value="ET_Amicyanin"/>
</dbReference>
<dbReference type="InterPro" id="IPR008972">
    <property type="entry name" value="Cupredoxin"/>
</dbReference>
<reference evidence="1" key="1">
    <citation type="submission" date="2018-06" db="EMBL/GenBank/DDBJ databases">
        <authorList>
            <person name="Zhirakovskaya E."/>
        </authorList>
    </citation>
    <scope>NUCLEOTIDE SEQUENCE</scope>
</reference>
<evidence type="ECO:0008006" key="2">
    <source>
        <dbReference type="Google" id="ProtNLM"/>
    </source>
</evidence>
<organism evidence="1">
    <name type="scientific">hydrothermal vent metagenome</name>
    <dbReference type="NCBI Taxonomy" id="652676"/>
    <lineage>
        <taxon>unclassified sequences</taxon>
        <taxon>metagenomes</taxon>
        <taxon>ecological metagenomes</taxon>
    </lineage>
</organism>
<gene>
    <name evidence="1" type="ORF">MNBD_GAMMA18-2020</name>
</gene>
<proteinExistence type="predicted"/>